<evidence type="ECO:0000313" key="3">
    <source>
        <dbReference type="Proteomes" id="UP000297654"/>
    </source>
</evidence>
<evidence type="ECO:0000256" key="1">
    <source>
        <dbReference type="SAM" id="MobiDB-lite"/>
    </source>
</evidence>
<accession>A0A1H8KAH4</accession>
<evidence type="ECO:0000313" key="2">
    <source>
        <dbReference type="EMBL" id="TFB92395.1"/>
    </source>
</evidence>
<feature type="compositionally biased region" description="Pro residues" evidence="1">
    <location>
        <begin position="552"/>
        <end position="568"/>
    </location>
</feature>
<dbReference type="SUPFAM" id="SSF55486">
    <property type="entry name" value="Metalloproteases ('zincins'), catalytic domain"/>
    <property type="match status" value="1"/>
</dbReference>
<dbReference type="STRING" id="1424661.SAMN05216281_11832"/>
<keyword evidence="3" id="KW-1185">Reference proteome</keyword>
<organism evidence="2 3">
    <name type="scientific">Cryobacterium luteum</name>
    <dbReference type="NCBI Taxonomy" id="1424661"/>
    <lineage>
        <taxon>Bacteria</taxon>
        <taxon>Bacillati</taxon>
        <taxon>Actinomycetota</taxon>
        <taxon>Actinomycetes</taxon>
        <taxon>Micrococcales</taxon>
        <taxon>Microbacteriaceae</taxon>
        <taxon>Cryobacterium</taxon>
    </lineage>
</organism>
<sequence>MTNGAETNGAEPNCSELPAAEPPGTDPGSGIPAHSGQQVGLTVLAEGPFTRGPDGPLTTTLRVPVERIGPGPRSARFDVIVRRPGEKPFTLELGSPTPPWMVVDERPPDSLAALLQDSRFLAQQVYAVAASTLALFESTLGRRMGWVGGGRLTISAYDRVSYRESGYYRDDGLIRFGHKRDGRAQKAVPLALFRDLVAHEVTHAIVDGYRPKWADSHAETDQLALHEAIADLVALLSVFSTQTLVEQLLTQNGEASLDLDTLDENLLRSDLFRLGDGMFTRGSARPSLAEDPHPNWRTLSDPHLRGGAIVQVLLRVVARLWITRLDAPGGRSSLFQVARAGASVGRQVLSMLIRSLGYMPPVDVTWEDLLRGILAADRTVVPDDDLDYRGVVVTAFAEAGIVLPTPTDLYGVSTFTGLRYPVRLAALGSDPEEIVRFLWENPTLLAAAKIDPTRPIVVERVRPTLRVGPDGFVVSEIGSTFTQGFQLSTAEARRFGLTTRAPVFIRGGGQLRFDEGGRLSFAALKPILDPERQQAKLDAAIQAPHPVDAAPPAAPPVAPRAAPPPVPVLPGATRRIAAAPPEVSAHRRPTFHP</sequence>
<feature type="region of interest" description="Disordered" evidence="1">
    <location>
        <begin position="546"/>
        <end position="593"/>
    </location>
</feature>
<proteinExistence type="predicted"/>
<protein>
    <submittedName>
        <fullName evidence="2">Uncharacterized protein</fullName>
    </submittedName>
</protein>
<comment type="caution">
    <text evidence="2">The sequence shown here is derived from an EMBL/GenBank/DDBJ whole genome shotgun (WGS) entry which is preliminary data.</text>
</comment>
<name>A0A1H8KAH4_9MICO</name>
<dbReference type="EMBL" id="SOFF01000016">
    <property type="protein sequence ID" value="TFB92395.1"/>
    <property type="molecule type" value="Genomic_DNA"/>
</dbReference>
<dbReference type="RefSeq" id="WP_092111845.1">
    <property type="nucleotide sequence ID" value="NZ_FOCN01000018.1"/>
</dbReference>
<reference evidence="2 3" key="1">
    <citation type="submission" date="2019-03" db="EMBL/GenBank/DDBJ databases">
        <title>Genomics of glacier-inhabiting Cryobacterium strains.</title>
        <authorList>
            <person name="Liu Q."/>
            <person name="Xin Y.-H."/>
        </authorList>
    </citation>
    <scope>NUCLEOTIDE SEQUENCE [LARGE SCALE GENOMIC DNA]</scope>
    <source>
        <strain evidence="2 3">Hh15</strain>
    </source>
</reference>
<dbReference type="OrthoDB" id="178184at2"/>
<dbReference type="AlphaFoldDB" id="A0A1H8KAH4"/>
<dbReference type="Proteomes" id="UP000297654">
    <property type="component" value="Unassembled WGS sequence"/>
</dbReference>
<gene>
    <name evidence="2" type="ORF">E3O10_04970</name>
</gene>
<feature type="region of interest" description="Disordered" evidence="1">
    <location>
        <begin position="1"/>
        <end position="35"/>
    </location>
</feature>